<sequence length="63" mass="7277">MSKPDPVIREMKRSPEKALCCLTADFVRPDHGQIQDNFQVLTNMFKGTYTVKFSMVNPIYKLP</sequence>
<reference evidence="1" key="2">
    <citation type="submission" date="2018-05" db="EMBL/GenBank/DDBJ databases">
        <title>OpunRS2 (Oryza punctata Reference Sequence Version 2).</title>
        <authorList>
            <person name="Zhang J."/>
            <person name="Kudrna D."/>
            <person name="Lee S."/>
            <person name="Talag J."/>
            <person name="Welchert J."/>
            <person name="Wing R.A."/>
        </authorList>
    </citation>
    <scope>NUCLEOTIDE SEQUENCE [LARGE SCALE GENOMIC DNA]</scope>
</reference>
<dbReference type="AlphaFoldDB" id="A0A0E0L387"/>
<dbReference type="OMA" id="CCLTADF"/>
<organism evidence="1">
    <name type="scientific">Oryza punctata</name>
    <name type="common">Red rice</name>
    <dbReference type="NCBI Taxonomy" id="4537"/>
    <lineage>
        <taxon>Eukaryota</taxon>
        <taxon>Viridiplantae</taxon>
        <taxon>Streptophyta</taxon>
        <taxon>Embryophyta</taxon>
        <taxon>Tracheophyta</taxon>
        <taxon>Spermatophyta</taxon>
        <taxon>Magnoliopsida</taxon>
        <taxon>Liliopsida</taxon>
        <taxon>Poales</taxon>
        <taxon>Poaceae</taxon>
        <taxon>BOP clade</taxon>
        <taxon>Oryzoideae</taxon>
        <taxon>Oryzeae</taxon>
        <taxon>Oryzinae</taxon>
        <taxon>Oryza</taxon>
    </lineage>
</organism>
<keyword evidence="2" id="KW-1185">Reference proteome</keyword>
<dbReference type="HOGENOM" id="CLU_2889762_0_0_1"/>
<evidence type="ECO:0000313" key="1">
    <source>
        <dbReference type="EnsemblPlants" id="OPUNC05G16400.1"/>
    </source>
</evidence>
<name>A0A0E0L387_ORYPU</name>
<protein>
    <submittedName>
        <fullName evidence="1">Uncharacterized protein</fullName>
    </submittedName>
</protein>
<proteinExistence type="predicted"/>
<dbReference type="Proteomes" id="UP000026962">
    <property type="component" value="Chromosome 5"/>
</dbReference>
<reference evidence="1" key="1">
    <citation type="submission" date="2015-04" db="UniProtKB">
        <authorList>
            <consortium name="EnsemblPlants"/>
        </authorList>
    </citation>
    <scope>IDENTIFICATION</scope>
</reference>
<dbReference type="EnsemblPlants" id="OPUNC05G16400.1">
    <property type="protein sequence ID" value="OPUNC05G16400.1"/>
    <property type="gene ID" value="OPUNC05G16400"/>
</dbReference>
<accession>A0A0E0L387</accession>
<dbReference type="Gramene" id="OPUNC05G16400.1">
    <property type="protein sequence ID" value="OPUNC05G16400.1"/>
    <property type="gene ID" value="OPUNC05G16400"/>
</dbReference>
<evidence type="ECO:0000313" key="2">
    <source>
        <dbReference type="Proteomes" id="UP000026962"/>
    </source>
</evidence>